<gene>
    <name evidence="1" type="ORF">MCHLO_04740</name>
</gene>
<protein>
    <submittedName>
        <fullName evidence="1">Uncharacterized protein</fullName>
    </submittedName>
</protein>
<evidence type="ECO:0000313" key="2">
    <source>
        <dbReference type="Proteomes" id="UP000815677"/>
    </source>
</evidence>
<name>A0ABQ0L812_MYCCL</name>
<proteinExistence type="predicted"/>
<reference evidence="1" key="1">
    <citation type="submission" date="2014-09" db="EMBL/GenBank/DDBJ databases">
        <title>Genome sequence of the luminous mushroom Mycena chlorophos for searching fungal bioluminescence genes.</title>
        <authorList>
            <person name="Tanaka Y."/>
            <person name="Kasuga D."/>
            <person name="Oba Y."/>
            <person name="Hase S."/>
            <person name="Sato K."/>
            <person name="Oba Y."/>
            <person name="Sakakibara Y."/>
        </authorList>
    </citation>
    <scope>NUCLEOTIDE SEQUENCE</scope>
</reference>
<accession>A0ABQ0L812</accession>
<keyword evidence="2" id="KW-1185">Reference proteome</keyword>
<dbReference type="EMBL" id="DF843292">
    <property type="protein sequence ID" value="GAT47275.1"/>
    <property type="molecule type" value="Genomic_DNA"/>
</dbReference>
<feature type="non-terminal residue" evidence="1">
    <location>
        <position position="145"/>
    </location>
</feature>
<sequence length="145" mass="15668">MSSPLSPALSPSLCVDIVKFRVDELQATVLRGLLNGVTVEDHAQRVRVYAQMHIAQRAAETVRACDLALKTASEDKAEVKAAYEMAKKAFEDLGKAAEDPELDQELALLDLSPASNLTRGIHARIDAAERHATQASAFAPRMTVA</sequence>
<feature type="non-terminal residue" evidence="1">
    <location>
        <position position="1"/>
    </location>
</feature>
<evidence type="ECO:0000313" key="1">
    <source>
        <dbReference type="EMBL" id="GAT47275.1"/>
    </source>
</evidence>
<organism evidence="1 2">
    <name type="scientific">Mycena chlorophos</name>
    <name type="common">Agaric fungus</name>
    <name type="synonym">Agaricus chlorophos</name>
    <dbReference type="NCBI Taxonomy" id="658473"/>
    <lineage>
        <taxon>Eukaryota</taxon>
        <taxon>Fungi</taxon>
        <taxon>Dikarya</taxon>
        <taxon>Basidiomycota</taxon>
        <taxon>Agaricomycotina</taxon>
        <taxon>Agaricomycetes</taxon>
        <taxon>Agaricomycetidae</taxon>
        <taxon>Agaricales</taxon>
        <taxon>Marasmiineae</taxon>
        <taxon>Mycenaceae</taxon>
        <taxon>Mycena</taxon>
    </lineage>
</organism>
<dbReference type="Proteomes" id="UP000815677">
    <property type="component" value="Unassembled WGS sequence"/>
</dbReference>